<dbReference type="SUPFAM" id="SSF48350">
    <property type="entry name" value="GTPase activation domain, GAP"/>
    <property type="match status" value="1"/>
</dbReference>
<dbReference type="InParanoid" id="A2EAL4"/>
<proteinExistence type="predicted"/>
<dbReference type="InterPro" id="IPR008936">
    <property type="entry name" value="Rho_GTPase_activation_prot"/>
</dbReference>
<evidence type="ECO:0000313" key="3">
    <source>
        <dbReference type="Proteomes" id="UP000001542"/>
    </source>
</evidence>
<dbReference type="RefSeq" id="XP_001322548.1">
    <property type="nucleotide sequence ID" value="XM_001322513.1"/>
</dbReference>
<gene>
    <name evidence="2" type="ORF">TVAG_491830</name>
</gene>
<keyword evidence="3" id="KW-1185">Reference proteome</keyword>
<feature type="region of interest" description="Disordered" evidence="1">
    <location>
        <begin position="455"/>
        <end position="490"/>
    </location>
</feature>
<feature type="compositionally biased region" description="Basic and acidic residues" evidence="1">
    <location>
        <begin position="456"/>
        <end position="466"/>
    </location>
</feature>
<dbReference type="VEuPathDB" id="TrichDB:TVAGG3_1004500"/>
<accession>A2EAL4</accession>
<dbReference type="AlphaFoldDB" id="A2EAL4"/>
<reference evidence="2" key="2">
    <citation type="journal article" date="2007" name="Science">
        <title>Draft genome sequence of the sexually transmitted pathogen Trichomonas vaginalis.</title>
        <authorList>
            <person name="Carlton J.M."/>
            <person name="Hirt R.P."/>
            <person name="Silva J.C."/>
            <person name="Delcher A.L."/>
            <person name="Schatz M."/>
            <person name="Zhao Q."/>
            <person name="Wortman J.R."/>
            <person name="Bidwell S.L."/>
            <person name="Alsmark U.C.M."/>
            <person name="Besteiro S."/>
            <person name="Sicheritz-Ponten T."/>
            <person name="Noel C.J."/>
            <person name="Dacks J.B."/>
            <person name="Foster P.G."/>
            <person name="Simillion C."/>
            <person name="Van de Peer Y."/>
            <person name="Miranda-Saavedra D."/>
            <person name="Barton G.J."/>
            <person name="Westrop G.D."/>
            <person name="Mueller S."/>
            <person name="Dessi D."/>
            <person name="Fiori P.L."/>
            <person name="Ren Q."/>
            <person name="Paulsen I."/>
            <person name="Zhang H."/>
            <person name="Bastida-Corcuera F.D."/>
            <person name="Simoes-Barbosa A."/>
            <person name="Brown M.T."/>
            <person name="Hayes R.D."/>
            <person name="Mukherjee M."/>
            <person name="Okumura C.Y."/>
            <person name="Schneider R."/>
            <person name="Smith A.J."/>
            <person name="Vanacova S."/>
            <person name="Villalvazo M."/>
            <person name="Haas B.J."/>
            <person name="Pertea M."/>
            <person name="Feldblyum T.V."/>
            <person name="Utterback T.R."/>
            <person name="Shu C.L."/>
            <person name="Osoegawa K."/>
            <person name="de Jong P.J."/>
            <person name="Hrdy I."/>
            <person name="Horvathova L."/>
            <person name="Zubacova Z."/>
            <person name="Dolezal P."/>
            <person name="Malik S.B."/>
            <person name="Logsdon J.M. Jr."/>
            <person name="Henze K."/>
            <person name="Gupta A."/>
            <person name="Wang C.C."/>
            <person name="Dunne R.L."/>
            <person name="Upcroft J.A."/>
            <person name="Upcroft P."/>
            <person name="White O."/>
            <person name="Salzberg S.L."/>
            <person name="Tang P."/>
            <person name="Chiu C.-H."/>
            <person name="Lee Y.-S."/>
            <person name="Embley T.M."/>
            <person name="Coombs G.H."/>
            <person name="Mottram J.C."/>
            <person name="Tachezy J."/>
            <person name="Fraser-Liggett C.M."/>
            <person name="Johnson P.J."/>
        </authorList>
    </citation>
    <scope>NUCLEOTIDE SEQUENCE [LARGE SCALE GENOMIC DNA]</scope>
    <source>
        <strain evidence="2">G3</strain>
    </source>
</reference>
<dbReference type="SMR" id="A2EAL4"/>
<name>A2EAL4_TRIV3</name>
<protein>
    <submittedName>
        <fullName evidence="2">Uncharacterized protein</fullName>
    </submittedName>
</protein>
<dbReference type="OrthoDB" id="10650136at2759"/>
<sequence length="490" mass="56226">MLKVPTTTDDFLINQIMDEAEFFSKSQMLYFERNQIFQSYVITTHPPATNTDPPGTYAKLHPSYDPSNLSPQNIFRAGQYADPHEINYRLFQQNPSQTFFVQITSQQQVLWLISLPTTYMLFNQNSLTTQLFKKVKEVSIKGNNISFLKNDKEIKYPIKVNENGNLEFTVGYVQDVLTKAQQFGSFNLFFRSFFGIGGYPAVKPQIESYFRALVENVQFLLIFSLLRKSVPQPVVNAWLEAAGHNIISLVPLSLYYYFNSFTDPNLVFRQDSFLTNLLTKVIEKDQGMKDFLSSIDIQAEDLGEEFFTKFEQTELNPLSHFLLYHAFTEARRAFPTQGAEYYAVSGILFLRIMTPYLSYKNPGSSKRIATLTSLYNMTESKVGIEKVKRMKDMISRFEVFPDEFGIEKSPPTSLKSINVLMQFINENAQAFYDLSKTIDVKSIADKYYTVMTGKAPIDDGPVRDQPPDFDEPSNEYSGMESELSNLSQDD</sequence>
<dbReference type="EMBL" id="DS113340">
    <property type="protein sequence ID" value="EAY10325.1"/>
    <property type="molecule type" value="Genomic_DNA"/>
</dbReference>
<dbReference type="VEuPathDB" id="TrichDB:TVAG_491830"/>
<evidence type="ECO:0000256" key="1">
    <source>
        <dbReference type="SAM" id="MobiDB-lite"/>
    </source>
</evidence>
<organism evidence="2 3">
    <name type="scientific">Trichomonas vaginalis (strain ATCC PRA-98 / G3)</name>
    <dbReference type="NCBI Taxonomy" id="412133"/>
    <lineage>
        <taxon>Eukaryota</taxon>
        <taxon>Metamonada</taxon>
        <taxon>Parabasalia</taxon>
        <taxon>Trichomonadida</taxon>
        <taxon>Trichomonadidae</taxon>
        <taxon>Trichomonas</taxon>
    </lineage>
</organism>
<reference evidence="2" key="1">
    <citation type="submission" date="2006-10" db="EMBL/GenBank/DDBJ databases">
        <authorList>
            <person name="Amadeo P."/>
            <person name="Zhao Q."/>
            <person name="Wortman J."/>
            <person name="Fraser-Liggett C."/>
            <person name="Carlton J."/>
        </authorList>
    </citation>
    <scope>NUCLEOTIDE SEQUENCE</scope>
    <source>
        <strain evidence="2">G3</strain>
    </source>
</reference>
<dbReference type="Proteomes" id="UP000001542">
    <property type="component" value="Unassembled WGS sequence"/>
</dbReference>
<evidence type="ECO:0000313" key="2">
    <source>
        <dbReference type="EMBL" id="EAY10325.1"/>
    </source>
</evidence>
<dbReference type="KEGG" id="tva:4768258"/>